<sequence length="198" mass="22032">MSSFHKSKLKLQTDMIMIYESTTKRSKNACTYAKRCFVERCQPKDTTSSSVAFHRSYPLSASCSDGYPGQHRSKVAELSTFGRLAKLRSSSWWIRYLQTSLEENEAATKKFEQAATKRSYKPACQDGASLEAALDWLCLNLPGNELPLKFSTGTSLYTIEGGAVGIISTSRKDWGPSVDSSAKIEEETPELNVRIKGH</sequence>
<dbReference type="AlphaFoldDB" id="A0AAV6IAQ2"/>
<dbReference type="InterPro" id="IPR056890">
    <property type="entry name" value="UBA_DHX29-like"/>
</dbReference>
<evidence type="ECO:0000256" key="1">
    <source>
        <dbReference type="SAM" id="MobiDB-lite"/>
    </source>
</evidence>
<evidence type="ECO:0000313" key="4">
    <source>
        <dbReference type="Proteomes" id="UP000823749"/>
    </source>
</evidence>
<feature type="region of interest" description="Disordered" evidence="1">
    <location>
        <begin position="177"/>
        <end position="198"/>
    </location>
</feature>
<dbReference type="Proteomes" id="UP000823749">
    <property type="component" value="Chromosome 11"/>
</dbReference>
<dbReference type="Pfam" id="PF24899">
    <property type="entry name" value="UBA_DHX29"/>
    <property type="match status" value="1"/>
</dbReference>
<dbReference type="GO" id="GO:0008168">
    <property type="term" value="F:methyltransferase activity"/>
    <property type="evidence" value="ECO:0007669"/>
    <property type="project" value="InterPro"/>
</dbReference>
<organism evidence="3 4">
    <name type="scientific">Rhododendron griersonianum</name>
    <dbReference type="NCBI Taxonomy" id="479676"/>
    <lineage>
        <taxon>Eukaryota</taxon>
        <taxon>Viridiplantae</taxon>
        <taxon>Streptophyta</taxon>
        <taxon>Embryophyta</taxon>
        <taxon>Tracheophyta</taxon>
        <taxon>Spermatophyta</taxon>
        <taxon>Magnoliopsida</taxon>
        <taxon>eudicotyledons</taxon>
        <taxon>Gunneridae</taxon>
        <taxon>Pentapetalae</taxon>
        <taxon>asterids</taxon>
        <taxon>Ericales</taxon>
        <taxon>Ericaceae</taxon>
        <taxon>Ericoideae</taxon>
        <taxon>Rhodoreae</taxon>
        <taxon>Rhododendron</taxon>
    </lineage>
</organism>
<accession>A0AAV6IAQ2</accession>
<dbReference type="GO" id="GO:0045488">
    <property type="term" value="P:pectin metabolic process"/>
    <property type="evidence" value="ECO:0007669"/>
    <property type="project" value="InterPro"/>
</dbReference>
<feature type="domain" description="ATP-dependent RNA helicase DHX29-like UBA" evidence="2">
    <location>
        <begin position="117"/>
        <end position="151"/>
    </location>
</feature>
<dbReference type="PANTHER" id="PTHR34208:SF5">
    <property type="entry name" value="OS01G0144000 PROTEIN"/>
    <property type="match status" value="1"/>
</dbReference>
<reference evidence="3" key="1">
    <citation type="submission" date="2020-08" db="EMBL/GenBank/DDBJ databases">
        <title>Plant Genome Project.</title>
        <authorList>
            <person name="Zhang R.-G."/>
        </authorList>
    </citation>
    <scope>NUCLEOTIDE SEQUENCE</scope>
    <source>
        <strain evidence="3">WSP0</strain>
        <tissue evidence="3">Leaf</tissue>
    </source>
</reference>
<dbReference type="GO" id="GO:0016787">
    <property type="term" value="F:hydrolase activity"/>
    <property type="evidence" value="ECO:0007669"/>
    <property type="project" value="UniProtKB-KW"/>
</dbReference>
<evidence type="ECO:0000259" key="2">
    <source>
        <dbReference type="Pfam" id="PF24899"/>
    </source>
</evidence>
<proteinExistence type="predicted"/>
<dbReference type="PANTHER" id="PTHR34208">
    <property type="entry name" value="S-ADENOSYL-L-METHIONINE-DEPENDENT METHYLTRANSFERASE-RELATED"/>
    <property type="match status" value="1"/>
</dbReference>
<gene>
    <name evidence="3" type="ORF">RHGRI_032172</name>
</gene>
<evidence type="ECO:0000313" key="3">
    <source>
        <dbReference type="EMBL" id="KAG5525791.1"/>
    </source>
</evidence>
<dbReference type="InterPro" id="IPR044689">
    <property type="entry name" value="CGR2/3"/>
</dbReference>
<name>A0AAV6IAQ2_9ERIC</name>
<protein>
    <recommendedName>
        <fullName evidence="2">ATP-dependent RNA helicase DHX29-like UBA domain-containing protein</fullName>
    </recommendedName>
</protein>
<keyword evidence="4" id="KW-1185">Reference proteome</keyword>
<comment type="caution">
    <text evidence="3">The sequence shown here is derived from an EMBL/GenBank/DDBJ whole genome shotgun (WGS) entry which is preliminary data.</text>
</comment>
<dbReference type="GO" id="GO:0004386">
    <property type="term" value="F:helicase activity"/>
    <property type="evidence" value="ECO:0007669"/>
    <property type="project" value="UniProtKB-KW"/>
</dbReference>
<dbReference type="EMBL" id="JACTNZ010000011">
    <property type="protein sequence ID" value="KAG5525791.1"/>
    <property type="molecule type" value="Genomic_DNA"/>
</dbReference>